<feature type="region of interest" description="Disordered" evidence="1">
    <location>
        <begin position="425"/>
        <end position="461"/>
    </location>
</feature>
<feature type="region of interest" description="Disordered" evidence="1">
    <location>
        <begin position="1"/>
        <end position="26"/>
    </location>
</feature>
<dbReference type="InterPro" id="IPR024466">
    <property type="entry name" value="CHP02679_N"/>
</dbReference>
<feature type="domain" description="Conserved hypothetical protein CHP02679 N terminus" evidence="3">
    <location>
        <begin position="45"/>
        <end position="247"/>
    </location>
</feature>
<organism evidence="4 5">
    <name type="scientific">Streptomyces triticirhizae</name>
    <dbReference type="NCBI Taxonomy" id="2483353"/>
    <lineage>
        <taxon>Bacteria</taxon>
        <taxon>Bacillati</taxon>
        <taxon>Actinomycetota</taxon>
        <taxon>Actinomycetes</taxon>
        <taxon>Kitasatosporales</taxon>
        <taxon>Streptomycetaceae</taxon>
        <taxon>Streptomyces</taxon>
    </lineage>
</organism>
<dbReference type="InterPro" id="IPR013495">
    <property type="entry name" value="CHP02679"/>
</dbReference>
<dbReference type="Pfam" id="PF11796">
    <property type="entry name" value="DUF3323"/>
    <property type="match status" value="1"/>
</dbReference>
<name>A0A3M2M4K2_9ACTN</name>
<feature type="domain" description="DUF2399" evidence="2">
    <location>
        <begin position="268"/>
        <end position="420"/>
    </location>
</feature>
<keyword evidence="5" id="KW-1185">Reference proteome</keyword>
<evidence type="ECO:0000256" key="1">
    <source>
        <dbReference type="SAM" id="MobiDB-lite"/>
    </source>
</evidence>
<dbReference type="Pfam" id="PF09664">
    <property type="entry name" value="DUF2399"/>
    <property type="match status" value="1"/>
</dbReference>
<evidence type="ECO:0000259" key="3">
    <source>
        <dbReference type="Pfam" id="PF11796"/>
    </source>
</evidence>
<dbReference type="AlphaFoldDB" id="A0A3M2M4K2"/>
<comment type="caution">
    <text evidence="4">The sequence shown here is derived from an EMBL/GenBank/DDBJ whole genome shotgun (WGS) entry which is preliminary data.</text>
</comment>
<evidence type="ECO:0000313" key="5">
    <source>
        <dbReference type="Proteomes" id="UP000278673"/>
    </source>
</evidence>
<protein>
    <submittedName>
        <fullName evidence="4">TIGR02679 family protein</fullName>
    </submittedName>
</protein>
<dbReference type="Proteomes" id="UP000278673">
    <property type="component" value="Unassembled WGS sequence"/>
</dbReference>
<sequence>MERQRLGGRVTPPGSGRGQEGVRRPELAPVWRAVHDRLSSGRPVTRVRLGPLDEAQREALADLLGMDRLPAVRPSVPLARLEEAVTELSGHTVRETVSALLGPLDDRAETRRRREAERAELWAWLDDHPTVRAQPALAAWAASCRAGGLVDGSPTATRSLLTDALSVLDALPAPAEPLPAFAARVLRGDSHALDDGTRLSSLVLRALAALHDTDPPRSAADRRAQWARVGIADDELSTTVLVAGLRPLGDGPLARLARLCAEAGQAASLTLAQLRTPGGFALDAEARPVVSIVENPSVLALAVRRFGTRCPPLVCTSGWPNSAVLLLLRLLADGAAVLRYHGDFDGEGIRIAAHLLARTPARPWRMSAADYRAAAARAPHGPPPGRLTEAPWDPELTVAIAEHGISVVEELVVDLLLEDLAVTARGGGRAPENAPDSRGSEAGEGPTGGGPPAGGRSSVVR</sequence>
<accession>A0A3M2M4K2</accession>
<gene>
    <name evidence="4" type="ORF">EBN88_06660</name>
</gene>
<reference evidence="4 5" key="1">
    <citation type="submission" date="2018-10" db="EMBL/GenBank/DDBJ databases">
        <title>Isolation, diversity and antifungal activity of actinobacteria from wheat.</title>
        <authorList>
            <person name="Han C."/>
        </authorList>
    </citation>
    <scope>NUCLEOTIDE SEQUENCE [LARGE SCALE GENOMIC DNA]</scope>
    <source>
        <strain evidence="4 5">NEAU-YY642</strain>
    </source>
</reference>
<dbReference type="InterPro" id="IPR024465">
    <property type="entry name" value="DUF2399"/>
</dbReference>
<dbReference type="EMBL" id="RFFJ01000021">
    <property type="protein sequence ID" value="RMI43753.1"/>
    <property type="molecule type" value="Genomic_DNA"/>
</dbReference>
<evidence type="ECO:0000313" key="4">
    <source>
        <dbReference type="EMBL" id="RMI43753.1"/>
    </source>
</evidence>
<proteinExistence type="predicted"/>
<evidence type="ECO:0000259" key="2">
    <source>
        <dbReference type="Pfam" id="PF09664"/>
    </source>
</evidence>
<dbReference type="NCBIfam" id="TIGR02679">
    <property type="entry name" value="TIGR02679 family protein"/>
    <property type="match status" value="1"/>
</dbReference>